<evidence type="ECO:0000313" key="1">
    <source>
        <dbReference type="EMBL" id="KAI4306088.1"/>
    </source>
</evidence>
<keyword evidence="2" id="KW-1185">Reference proteome</keyword>
<dbReference type="EMBL" id="CM039437">
    <property type="protein sequence ID" value="KAI4306088.1"/>
    <property type="molecule type" value="Genomic_DNA"/>
</dbReference>
<protein>
    <submittedName>
        <fullName evidence="1">Uncharacterized protein</fullName>
    </submittedName>
</protein>
<reference evidence="1 2" key="1">
    <citation type="journal article" date="2022" name="DNA Res.">
        <title>Chromosomal-level genome assembly of the orchid tree Bauhinia variegata (Leguminosae; Cercidoideae) supports the allotetraploid origin hypothesis of Bauhinia.</title>
        <authorList>
            <person name="Zhong Y."/>
            <person name="Chen Y."/>
            <person name="Zheng D."/>
            <person name="Pang J."/>
            <person name="Liu Y."/>
            <person name="Luo S."/>
            <person name="Meng S."/>
            <person name="Qian L."/>
            <person name="Wei D."/>
            <person name="Dai S."/>
            <person name="Zhou R."/>
        </authorList>
    </citation>
    <scope>NUCLEOTIDE SEQUENCE [LARGE SCALE GENOMIC DNA]</scope>
    <source>
        <strain evidence="1">BV-YZ2020</strain>
    </source>
</reference>
<dbReference type="Proteomes" id="UP000828941">
    <property type="component" value="Chromosome 12"/>
</dbReference>
<sequence length="386" mass="43650">MAEILISIAAKIAEYPVEPILRQFGYLINFNKNVSNLSEQAEKLKDLKSHTIREVERARKNGEEIDPQVELWLGRVDEIIAEVEQVEDQSKTNKNCFSGPFPNCIYRYRVSRKSTKKLTSIQELQEKCKFDRISHPPKLPGIDYLSSKDNMLFESTKSTIDQILNALREEETHVVVLHGTRGVGKTALAKELGKKAKAENLFDEVVIAIVSKTCDLENIQGQLGDMLGLKLREQSTSGRARRLYARLKNEKILIILDGVWNSLDFEAIGIPTATDHKGCKILVTTQNENIWRAFGAGTKKVAINPLSEEESWRLFKSFSGDIVDAPPFNVVAKDIVGKCKGLPVMLVEIGKKLKGKGIEQWRDMNRQIDYSEKKGENLDDFLDDFI</sequence>
<organism evidence="1 2">
    <name type="scientific">Bauhinia variegata</name>
    <name type="common">Purple orchid tree</name>
    <name type="synonym">Phanera variegata</name>
    <dbReference type="NCBI Taxonomy" id="167791"/>
    <lineage>
        <taxon>Eukaryota</taxon>
        <taxon>Viridiplantae</taxon>
        <taxon>Streptophyta</taxon>
        <taxon>Embryophyta</taxon>
        <taxon>Tracheophyta</taxon>
        <taxon>Spermatophyta</taxon>
        <taxon>Magnoliopsida</taxon>
        <taxon>eudicotyledons</taxon>
        <taxon>Gunneridae</taxon>
        <taxon>Pentapetalae</taxon>
        <taxon>rosids</taxon>
        <taxon>fabids</taxon>
        <taxon>Fabales</taxon>
        <taxon>Fabaceae</taxon>
        <taxon>Cercidoideae</taxon>
        <taxon>Cercideae</taxon>
        <taxon>Bauhiniinae</taxon>
        <taxon>Bauhinia</taxon>
    </lineage>
</organism>
<name>A0ACB9LAG9_BAUVA</name>
<evidence type="ECO:0000313" key="2">
    <source>
        <dbReference type="Proteomes" id="UP000828941"/>
    </source>
</evidence>
<proteinExistence type="predicted"/>
<comment type="caution">
    <text evidence="1">The sequence shown here is derived from an EMBL/GenBank/DDBJ whole genome shotgun (WGS) entry which is preliminary data.</text>
</comment>
<gene>
    <name evidence="1" type="ORF">L6164_029397</name>
</gene>
<accession>A0ACB9LAG9</accession>